<gene>
    <name evidence="2" type="ORF">ACFSJT_14455</name>
</gene>
<evidence type="ECO:0000256" key="1">
    <source>
        <dbReference type="SAM" id="SignalP"/>
    </source>
</evidence>
<feature type="chain" id="PRO_5045576299" description="Lipoprotein" evidence="1">
    <location>
        <begin position="23"/>
        <end position="282"/>
    </location>
</feature>
<protein>
    <recommendedName>
        <fullName evidence="4">Lipoprotein</fullName>
    </recommendedName>
</protein>
<name>A0ABW5B039_9FLAO</name>
<reference evidence="3" key="1">
    <citation type="journal article" date="2019" name="Int. J. Syst. Evol. Microbiol.">
        <title>The Global Catalogue of Microorganisms (GCM) 10K type strain sequencing project: providing services to taxonomists for standard genome sequencing and annotation.</title>
        <authorList>
            <consortium name="The Broad Institute Genomics Platform"/>
            <consortium name="The Broad Institute Genome Sequencing Center for Infectious Disease"/>
            <person name="Wu L."/>
            <person name="Ma J."/>
        </authorList>
    </citation>
    <scope>NUCLEOTIDE SEQUENCE [LARGE SCALE GENOMIC DNA]</scope>
    <source>
        <strain evidence="3">DT92</strain>
    </source>
</reference>
<comment type="caution">
    <text evidence="2">The sequence shown here is derived from an EMBL/GenBank/DDBJ whole genome shotgun (WGS) entry which is preliminary data.</text>
</comment>
<dbReference type="PROSITE" id="PS51257">
    <property type="entry name" value="PROKAR_LIPOPROTEIN"/>
    <property type="match status" value="1"/>
</dbReference>
<accession>A0ABW5B039</accession>
<evidence type="ECO:0000313" key="3">
    <source>
        <dbReference type="Proteomes" id="UP001597344"/>
    </source>
</evidence>
<dbReference type="RefSeq" id="WP_378321003.1">
    <property type="nucleotide sequence ID" value="NZ_JBHUHY010000015.1"/>
</dbReference>
<evidence type="ECO:0008006" key="4">
    <source>
        <dbReference type="Google" id="ProtNLM"/>
    </source>
</evidence>
<dbReference type="Proteomes" id="UP001597344">
    <property type="component" value="Unassembled WGS sequence"/>
</dbReference>
<evidence type="ECO:0000313" key="2">
    <source>
        <dbReference type="EMBL" id="MFD2188000.1"/>
    </source>
</evidence>
<feature type="signal peptide" evidence="1">
    <location>
        <begin position="1"/>
        <end position="22"/>
    </location>
</feature>
<organism evidence="2 3">
    <name type="scientific">Aquimarina celericrescens</name>
    <dbReference type="NCBI Taxonomy" id="1964542"/>
    <lineage>
        <taxon>Bacteria</taxon>
        <taxon>Pseudomonadati</taxon>
        <taxon>Bacteroidota</taxon>
        <taxon>Flavobacteriia</taxon>
        <taxon>Flavobacteriales</taxon>
        <taxon>Flavobacteriaceae</taxon>
        <taxon>Aquimarina</taxon>
    </lineage>
</organism>
<keyword evidence="3" id="KW-1185">Reference proteome</keyword>
<proteinExistence type="predicted"/>
<keyword evidence="1" id="KW-0732">Signal</keyword>
<sequence>MKNRVIAFLSFILVSSSFLVSCQDDDNDPQIPTTQVTTAAQFKDVEAVNTEINTLVENVFNNESGFVPTTRSLNNKMVDCATITSEFAENTRIILIDFGDGCEINGEMISGSIRMSFAVTLDAENKVEISYTLENVVYKNITISGNATTTFTFRNDTGNNSYTSNFATNSNFSFAWEDGLTATSETTFTNETFFGPDPNNPNEFEFYTLNSGSSITEFSNGDRYAVEITTPLRNERGCVYTVSGVIVTSQNSETITLDFGDGECDNIATQTDTDGNETTIEL</sequence>
<dbReference type="EMBL" id="JBHUHY010000015">
    <property type="protein sequence ID" value="MFD2188000.1"/>
    <property type="molecule type" value="Genomic_DNA"/>
</dbReference>